<dbReference type="InterPro" id="IPR052564">
    <property type="entry name" value="N-acetyltrans/Recomb-assoc"/>
</dbReference>
<organism evidence="2 3">
    <name type="scientific">Tianweitania sediminis</name>
    <dbReference type="NCBI Taxonomy" id="1502156"/>
    <lineage>
        <taxon>Bacteria</taxon>
        <taxon>Pseudomonadati</taxon>
        <taxon>Pseudomonadota</taxon>
        <taxon>Alphaproteobacteria</taxon>
        <taxon>Hyphomicrobiales</taxon>
        <taxon>Phyllobacteriaceae</taxon>
        <taxon>Tianweitania</taxon>
    </lineage>
</organism>
<keyword evidence="2" id="KW-0808">Transferase</keyword>
<feature type="domain" description="N-acetyltransferase" evidence="1">
    <location>
        <begin position="14"/>
        <end position="165"/>
    </location>
</feature>
<keyword evidence="2" id="KW-0012">Acyltransferase</keyword>
<dbReference type="InterPro" id="IPR016181">
    <property type="entry name" value="Acyl_CoA_acyltransferase"/>
</dbReference>
<dbReference type="PROSITE" id="PS51186">
    <property type="entry name" value="GNAT"/>
    <property type="match status" value="1"/>
</dbReference>
<evidence type="ECO:0000313" key="2">
    <source>
        <dbReference type="EMBL" id="MBP0439495.1"/>
    </source>
</evidence>
<protein>
    <submittedName>
        <fullName evidence="2">GNAT family N-acetyltransferase</fullName>
        <ecNumber evidence="2">2.3.1.-</ecNumber>
    </submittedName>
</protein>
<gene>
    <name evidence="2" type="ORF">J5Y06_12610</name>
</gene>
<sequence length="165" mass="19138">MRWSLTIPSHAHAITVRPYSPEDLDAVIEVFLRSIRETASANYNPDQIAGWAQADREVWSERRSSRPTWIAEAEGQVAGFTDLENDGHLDMMYVHPELSGRGIARALLLAAEQYARRRSLMRMYSEVSLTARPFFQRNGFYVVEPERVFRNGQWFDRFKMEKALV</sequence>
<reference evidence="2" key="1">
    <citation type="submission" date="2021-03" db="EMBL/GenBank/DDBJ databases">
        <title>Genome sequencing and assembly of Tianweitania sediminis.</title>
        <authorList>
            <person name="Chhetri G."/>
        </authorList>
    </citation>
    <scope>NUCLEOTIDE SEQUENCE</scope>
    <source>
        <strain evidence="2">Z8</strain>
    </source>
</reference>
<dbReference type="GO" id="GO:0016747">
    <property type="term" value="F:acyltransferase activity, transferring groups other than amino-acyl groups"/>
    <property type="evidence" value="ECO:0007669"/>
    <property type="project" value="InterPro"/>
</dbReference>
<proteinExistence type="predicted"/>
<dbReference type="PANTHER" id="PTHR43451:SF1">
    <property type="entry name" value="ACETYLTRANSFERASE"/>
    <property type="match status" value="1"/>
</dbReference>
<accession>A0A8J7R3B6</accession>
<evidence type="ECO:0000313" key="3">
    <source>
        <dbReference type="Proteomes" id="UP000666240"/>
    </source>
</evidence>
<keyword evidence="3" id="KW-1185">Reference proteome</keyword>
<dbReference type="SUPFAM" id="SSF55729">
    <property type="entry name" value="Acyl-CoA N-acyltransferases (Nat)"/>
    <property type="match status" value="1"/>
</dbReference>
<dbReference type="Proteomes" id="UP000666240">
    <property type="component" value="Unassembled WGS sequence"/>
</dbReference>
<comment type="caution">
    <text evidence="2">The sequence shown here is derived from an EMBL/GenBank/DDBJ whole genome shotgun (WGS) entry which is preliminary data.</text>
</comment>
<dbReference type="EC" id="2.3.1.-" evidence="2"/>
<dbReference type="Pfam" id="PF13673">
    <property type="entry name" value="Acetyltransf_10"/>
    <property type="match status" value="1"/>
</dbReference>
<dbReference type="Gene3D" id="3.40.630.30">
    <property type="match status" value="1"/>
</dbReference>
<dbReference type="EMBL" id="JAGIYY010000003">
    <property type="protein sequence ID" value="MBP0439495.1"/>
    <property type="molecule type" value="Genomic_DNA"/>
</dbReference>
<dbReference type="AlphaFoldDB" id="A0A8J7R3B6"/>
<evidence type="ECO:0000259" key="1">
    <source>
        <dbReference type="PROSITE" id="PS51186"/>
    </source>
</evidence>
<dbReference type="CDD" id="cd04301">
    <property type="entry name" value="NAT_SF"/>
    <property type="match status" value="1"/>
</dbReference>
<name>A0A8J7R3B6_9HYPH</name>
<dbReference type="PANTHER" id="PTHR43451">
    <property type="entry name" value="ACETYLTRANSFERASE (GNAT) FAMILY PROTEIN"/>
    <property type="match status" value="1"/>
</dbReference>
<dbReference type="InterPro" id="IPR000182">
    <property type="entry name" value="GNAT_dom"/>
</dbReference>